<evidence type="ECO:0000313" key="1">
    <source>
        <dbReference type="EMBL" id="KKL99524.1"/>
    </source>
</evidence>
<protein>
    <submittedName>
        <fullName evidence="1">Uncharacterized protein</fullName>
    </submittedName>
</protein>
<dbReference type="AlphaFoldDB" id="A0A0F9GKU4"/>
<proteinExistence type="predicted"/>
<reference evidence="1" key="1">
    <citation type="journal article" date="2015" name="Nature">
        <title>Complex archaea that bridge the gap between prokaryotes and eukaryotes.</title>
        <authorList>
            <person name="Spang A."/>
            <person name="Saw J.H."/>
            <person name="Jorgensen S.L."/>
            <person name="Zaremba-Niedzwiedzka K."/>
            <person name="Martijn J."/>
            <person name="Lind A.E."/>
            <person name="van Eijk R."/>
            <person name="Schleper C."/>
            <person name="Guy L."/>
            <person name="Ettema T.J."/>
        </authorList>
    </citation>
    <scope>NUCLEOTIDE SEQUENCE</scope>
</reference>
<accession>A0A0F9GKU4</accession>
<comment type="caution">
    <text evidence="1">The sequence shown here is derived from an EMBL/GenBank/DDBJ whole genome shotgun (WGS) entry which is preliminary data.</text>
</comment>
<gene>
    <name evidence="1" type="ORF">LCGC14_1813540</name>
</gene>
<sequence length="71" mass="8142">MWEALEGKDYCIMKVKYTAVCECSKGDSFAALPEVTWSDPRSRGEATADFYILCRVCHTRWNEELVESEDA</sequence>
<organism evidence="1">
    <name type="scientific">marine sediment metagenome</name>
    <dbReference type="NCBI Taxonomy" id="412755"/>
    <lineage>
        <taxon>unclassified sequences</taxon>
        <taxon>metagenomes</taxon>
        <taxon>ecological metagenomes</taxon>
    </lineage>
</organism>
<name>A0A0F9GKU4_9ZZZZ</name>
<dbReference type="EMBL" id="LAZR01017654">
    <property type="protein sequence ID" value="KKL99524.1"/>
    <property type="molecule type" value="Genomic_DNA"/>
</dbReference>